<name>A0AAE0VXX9_9BIVA</name>
<organism evidence="2 3">
    <name type="scientific">Potamilus streckersoni</name>
    <dbReference type="NCBI Taxonomy" id="2493646"/>
    <lineage>
        <taxon>Eukaryota</taxon>
        <taxon>Metazoa</taxon>
        <taxon>Spiralia</taxon>
        <taxon>Lophotrochozoa</taxon>
        <taxon>Mollusca</taxon>
        <taxon>Bivalvia</taxon>
        <taxon>Autobranchia</taxon>
        <taxon>Heteroconchia</taxon>
        <taxon>Palaeoheterodonta</taxon>
        <taxon>Unionida</taxon>
        <taxon>Unionoidea</taxon>
        <taxon>Unionidae</taxon>
        <taxon>Ambleminae</taxon>
        <taxon>Lampsilini</taxon>
        <taxon>Potamilus</taxon>
    </lineage>
</organism>
<sequence>MFDTVIVRFHYINTTTTATTTFILYVAHEWSAWSPWTNCTVQCGQGHQKRTRTCLPSSARRRDVDCFGLGEEIKVCDAGSCASQLREYMRLLVKCLTPCLSDFKVCDKLRIFTSIFHSSNVNHTGSPTCPDNVHHAAVAVIEEFCSAPTDTSRWTAGIQVRQQPTGIH</sequence>
<evidence type="ECO:0000313" key="3">
    <source>
        <dbReference type="Proteomes" id="UP001195483"/>
    </source>
</evidence>
<comment type="caution">
    <text evidence="2">The sequence shown here is derived from an EMBL/GenBank/DDBJ whole genome shotgun (WGS) entry which is preliminary data.</text>
</comment>
<dbReference type="InterPro" id="IPR038877">
    <property type="entry name" value="THSD1"/>
</dbReference>
<dbReference type="Pfam" id="PF00090">
    <property type="entry name" value="TSP_1"/>
    <property type="match status" value="1"/>
</dbReference>
<protein>
    <submittedName>
        <fullName evidence="2">Uncharacterized protein</fullName>
    </submittedName>
</protein>
<keyword evidence="1" id="KW-1015">Disulfide bond</keyword>
<dbReference type="EMBL" id="JAEAOA010000143">
    <property type="protein sequence ID" value="KAK3594718.1"/>
    <property type="molecule type" value="Genomic_DNA"/>
</dbReference>
<dbReference type="PANTHER" id="PTHR16311">
    <property type="entry name" value="THROMBOSPONDIN TYPE I DOMAIN-CONTAINING 1"/>
    <property type="match status" value="1"/>
</dbReference>
<reference evidence="2" key="3">
    <citation type="submission" date="2023-05" db="EMBL/GenBank/DDBJ databases">
        <authorList>
            <person name="Smith C.H."/>
        </authorList>
    </citation>
    <scope>NUCLEOTIDE SEQUENCE</scope>
    <source>
        <strain evidence="2">CHS0354</strain>
        <tissue evidence="2">Mantle</tissue>
    </source>
</reference>
<dbReference type="Proteomes" id="UP001195483">
    <property type="component" value="Unassembled WGS sequence"/>
</dbReference>
<evidence type="ECO:0000256" key="1">
    <source>
        <dbReference type="ARBA" id="ARBA00023157"/>
    </source>
</evidence>
<dbReference type="Gene3D" id="2.20.100.10">
    <property type="entry name" value="Thrombospondin type-1 (TSP1) repeat"/>
    <property type="match status" value="1"/>
</dbReference>
<reference evidence="2" key="2">
    <citation type="journal article" date="2021" name="Genome Biol. Evol.">
        <title>Developing a high-quality reference genome for a parasitic bivalve with doubly uniparental inheritance (Bivalvia: Unionida).</title>
        <authorList>
            <person name="Smith C.H."/>
        </authorList>
    </citation>
    <scope>NUCLEOTIDE SEQUENCE</scope>
    <source>
        <strain evidence="2">CHS0354</strain>
        <tissue evidence="2">Mantle</tissue>
    </source>
</reference>
<gene>
    <name evidence="2" type="ORF">CHS0354_001542</name>
</gene>
<keyword evidence="3" id="KW-1185">Reference proteome</keyword>
<dbReference type="AlphaFoldDB" id="A0AAE0VXX9"/>
<dbReference type="GO" id="GO:0071944">
    <property type="term" value="C:cell periphery"/>
    <property type="evidence" value="ECO:0007669"/>
    <property type="project" value="TreeGrafter"/>
</dbReference>
<dbReference type="PANTHER" id="PTHR16311:SF3">
    <property type="entry name" value="THROMBOSPONDIN TYPE-1 DOMAIN-CONTAINING PROTEIN 1"/>
    <property type="match status" value="1"/>
</dbReference>
<accession>A0AAE0VXX9</accession>
<dbReference type="PROSITE" id="PS50092">
    <property type="entry name" value="TSP1"/>
    <property type="match status" value="1"/>
</dbReference>
<dbReference type="InterPro" id="IPR036383">
    <property type="entry name" value="TSP1_rpt_sf"/>
</dbReference>
<proteinExistence type="predicted"/>
<dbReference type="FunFam" id="2.20.100.10:FF:000001">
    <property type="entry name" value="semaphorin-5A isoform X1"/>
    <property type="match status" value="1"/>
</dbReference>
<reference evidence="2" key="1">
    <citation type="journal article" date="2021" name="Genome Biol. Evol.">
        <title>A High-Quality Reference Genome for a Parasitic Bivalve with Doubly Uniparental Inheritance (Bivalvia: Unionida).</title>
        <authorList>
            <person name="Smith C.H."/>
        </authorList>
    </citation>
    <scope>NUCLEOTIDE SEQUENCE</scope>
    <source>
        <strain evidence="2">CHS0354</strain>
    </source>
</reference>
<evidence type="ECO:0000313" key="2">
    <source>
        <dbReference type="EMBL" id="KAK3594718.1"/>
    </source>
</evidence>
<dbReference type="InterPro" id="IPR000884">
    <property type="entry name" value="TSP1_rpt"/>
</dbReference>
<dbReference type="SUPFAM" id="SSF82895">
    <property type="entry name" value="TSP-1 type 1 repeat"/>
    <property type="match status" value="1"/>
</dbReference>
<dbReference type="SMART" id="SM00209">
    <property type="entry name" value="TSP1"/>
    <property type="match status" value="1"/>
</dbReference>